<protein>
    <submittedName>
        <fullName evidence="1">Uncharacterized protein</fullName>
    </submittedName>
</protein>
<sequence>MARVQNGLLFLMRQLMRLPALPCMWTLILDNSAPLRSPPLQCAFAYADHGSRLITGRATHNRFVK</sequence>
<name>A0A6F8XEM4_9GAMM</name>
<accession>A0A6F8XEM4</accession>
<proteinExistence type="predicted"/>
<organism evidence="1 2">
    <name type="scientific">Vreelandella aquamarina</name>
    <dbReference type="NCBI Taxonomy" id="77097"/>
    <lineage>
        <taxon>Bacteria</taxon>
        <taxon>Pseudomonadati</taxon>
        <taxon>Pseudomonadota</taxon>
        <taxon>Gammaproteobacteria</taxon>
        <taxon>Oceanospirillales</taxon>
        <taxon>Halomonadaceae</taxon>
        <taxon>Vreelandella</taxon>
    </lineage>
</organism>
<keyword evidence="2" id="KW-1185">Reference proteome</keyword>
<dbReference type="AlphaFoldDB" id="A0A6F8XEM4"/>
<evidence type="ECO:0000313" key="1">
    <source>
        <dbReference type="EMBL" id="BCB71823.1"/>
    </source>
</evidence>
<dbReference type="Proteomes" id="UP000501053">
    <property type="component" value="Chromosome"/>
</dbReference>
<reference evidence="1 2" key="1">
    <citation type="submission" date="2020-03" db="EMBL/GenBank/DDBJ databases">
        <title>Complete Genome Sequence of Halomonas meridiana strain Eplume2, isolated from hydrothermal-plume in the north east Pacific Ocean.</title>
        <authorList>
            <person name="Kurihara Y."/>
            <person name="Kawai S."/>
            <person name="Sakai A."/>
            <person name="Galipon J."/>
            <person name="Arakawa K."/>
        </authorList>
    </citation>
    <scope>NUCLEOTIDE SEQUENCE [LARGE SCALE GENOMIC DNA]</scope>
    <source>
        <strain evidence="1 2">Eplume2</strain>
    </source>
</reference>
<dbReference type="EMBL" id="AP022869">
    <property type="protein sequence ID" value="BCB71823.1"/>
    <property type="molecule type" value="Genomic_DNA"/>
</dbReference>
<gene>
    <name evidence="1" type="ORF">HMEPL2_21740</name>
</gene>
<evidence type="ECO:0000313" key="2">
    <source>
        <dbReference type="Proteomes" id="UP000501053"/>
    </source>
</evidence>